<gene>
    <name evidence="1" type="ORF">GJ744_004401</name>
</gene>
<evidence type="ECO:0000313" key="2">
    <source>
        <dbReference type="Proteomes" id="UP000606974"/>
    </source>
</evidence>
<sequence>MEIRAIIPNPPYHPCDTRPPTHLQAHVAQRRDHAGLLPSPFNLSVAIYTCLLNLVALKRFTKVGTVVTSHRGRVIRPDVAMPEQDWTSGS</sequence>
<organism evidence="1 2">
    <name type="scientific">Endocarpon pusillum</name>
    <dbReference type="NCBI Taxonomy" id="364733"/>
    <lineage>
        <taxon>Eukaryota</taxon>
        <taxon>Fungi</taxon>
        <taxon>Dikarya</taxon>
        <taxon>Ascomycota</taxon>
        <taxon>Pezizomycotina</taxon>
        <taxon>Eurotiomycetes</taxon>
        <taxon>Chaetothyriomycetidae</taxon>
        <taxon>Verrucariales</taxon>
        <taxon>Verrucariaceae</taxon>
        <taxon>Endocarpon</taxon>
    </lineage>
</organism>
<accession>A0A8H7EBT2</accession>
<dbReference type="AlphaFoldDB" id="A0A8H7EBT2"/>
<dbReference type="EMBL" id="JAACFV010000002">
    <property type="protein sequence ID" value="KAF7514076.1"/>
    <property type="molecule type" value="Genomic_DNA"/>
</dbReference>
<comment type="caution">
    <text evidence="1">The sequence shown here is derived from an EMBL/GenBank/DDBJ whole genome shotgun (WGS) entry which is preliminary data.</text>
</comment>
<dbReference type="Proteomes" id="UP000606974">
    <property type="component" value="Unassembled WGS sequence"/>
</dbReference>
<reference evidence="1" key="1">
    <citation type="submission" date="2020-02" db="EMBL/GenBank/DDBJ databases">
        <authorList>
            <person name="Palmer J.M."/>
        </authorList>
    </citation>
    <scope>NUCLEOTIDE SEQUENCE</scope>
    <source>
        <strain evidence="1">EPUS1.4</strain>
        <tissue evidence="1">Thallus</tissue>
    </source>
</reference>
<name>A0A8H7EBT2_9EURO</name>
<evidence type="ECO:0000313" key="1">
    <source>
        <dbReference type="EMBL" id="KAF7514076.1"/>
    </source>
</evidence>
<proteinExistence type="predicted"/>
<keyword evidence="2" id="KW-1185">Reference proteome</keyword>
<protein>
    <submittedName>
        <fullName evidence="1">Uncharacterized protein</fullName>
    </submittedName>
</protein>